<comment type="caution">
    <text evidence="2">The sequence shown here is derived from an EMBL/GenBank/DDBJ whole genome shotgun (WGS) entry which is preliminary data.</text>
</comment>
<evidence type="ECO:0000313" key="2">
    <source>
        <dbReference type="EMBL" id="KAK3768158.1"/>
    </source>
</evidence>
<feature type="region of interest" description="Disordered" evidence="1">
    <location>
        <begin position="371"/>
        <end position="413"/>
    </location>
</feature>
<dbReference type="Proteomes" id="UP001283361">
    <property type="component" value="Unassembled WGS sequence"/>
</dbReference>
<accession>A0AAE0ZEV0</accession>
<protein>
    <submittedName>
        <fullName evidence="2">Uncharacterized protein</fullName>
    </submittedName>
</protein>
<proteinExistence type="predicted"/>
<evidence type="ECO:0000256" key="1">
    <source>
        <dbReference type="SAM" id="MobiDB-lite"/>
    </source>
</evidence>
<dbReference type="AlphaFoldDB" id="A0AAE0ZEV0"/>
<feature type="region of interest" description="Disordered" evidence="1">
    <location>
        <begin position="343"/>
        <end position="362"/>
    </location>
</feature>
<gene>
    <name evidence="2" type="ORF">RRG08_010828</name>
</gene>
<feature type="compositionally biased region" description="Low complexity" evidence="1">
    <location>
        <begin position="371"/>
        <end position="392"/>
    </location>
</feature>
<dbReference type="EMBL" id="JAWDGP010004066">
    <property type="protein sequence ID" value="KAK3768158.1"/>
    <property type="molecule type" value="Genomic_DNA"/>
</dbReference>
<organism evidence="2 3">
    <name type="scientific">Elysia crispata</name>
    <name type="common">lettuce slug</name>
    <dbReference type="NCBI Taxonomy" id="231223"/>
    <lineage>
        <taxon>Eukaryota</taxon>
        <taxon>Metazoa</taxon>
        <taxon>Spiralia</taxon>
        <taxon>Lophotrochozoa</taxon>
        <taxon>Mollusca</taxon>
        <taxon>Gastropoda</taxon>
        <taxon>Heterobranchia</taxon>
        <taxon>Euthyneura</taxon>
        <taxon>Panpulmonata</taxon>
        <taxon>Sacoglossa</taxon>
        <taxon>Placobranchoidea</taxon>
        <taxon>Plakobranchidae</taxon>
        <taxon>Elysia</taxon>
    </lineage>
</organism>
<keyword evidence="3" id="KW-1185">Reference proteome</keyword>
<reference evidence="2" key="1">
    <citation type="journal article" date="2023" name="G3 (Bethesda)">
        <title>A reference genome for the long-term kleptoplast-retaining sea slug Elysia crispata morphotype clarki.</title>
        <authorList>
            <person name="Eastman K.E."/>
            <person name="Pendleton A.L."/>
            <person name="Shaikh M.A."/>
            <person name="Suttiyut T."/>
            <person name="Ogas R."/>
            <person name="Tomko P."/>
            <person name="Gavelis G."/>
            <person name="Widhalm J.R."/>
            <person name="Wisecaver J.H."/>
        </authorList>
    </citation>
    <scope>NUCLEOTIDE SEQUENCE</scope>
    <source>
        <strain evidence="2">ECLA1</strain>
    </source>
</reference>
<sequence length="413" mass="46531">MSGEPDLGMAPRQGNSEAALRYNNELRMRLDKLSRTYDLTTMKIFMTVEAMGENNVYSVYDPEKRSNWDVFLVRREACRLDLTRHEKTRERYDQFLSSVGREEQGRQFFHSMIGLLMTKGAFDVFRQSGSNNNVGNDGNNHNSNISNKYRHDLETSFCGHLCRLFDKKLDAWFDAFEAVNVRLTAHVKVSNYVRVLTGQVDALCRRRGMLYAINIKVTGMTTPRPLDLMELCMVKAMVIQNGLAAPDQVVLCLLACHLGADRPVLRLWEYRPTLAMDTAIREADIDRMIDAGRASQHHELWGKSVCPPDVGSLTARQPVGRYDVGRISLGMDSHAVNGAGGTEYRSHGGGGEITGRTFNTHDKTINGSSTKATNYSSNNSNNQLQHQQLSSTNKERKQNIVNPSRPLMETVVY</sequence>
<evidence type="ECO:0000313" key="3">
    <source>
        <dbReference type="Proteomes" id="UP001283361"/>
    </source>
</evidence>
<name>A0AAE0ZEV0_9GAST</name>